<dbReference type="PANTHER" id="PTHR12585">
    <property type="entry name" value="SCC1 / RAD21 FAMILY MEMBER"/>
    <property type="match status" value="1"/>
</dbReference>
<dbReference type="GO" id="GO:0007062">
    <property type="term" value="P:sister chromatid cohesion"/>
    <property type="evidence" value="ECO:0007669"/>
    <property type="project" value="InterPro"/>
</dbReference>
<reference evidence="3" key="1">
    <citation type="submission" date="2025-08" db="UniProtKB">
        <authorList>
            <consortium name="RefSeq"/>
        </authorList>
    </citation>
    <scope>IDENTIFICATION</scope>
</reference>
<dbReference type="AlphaFoldDB" id="A0AB40ANU5"/>
<feature type="compositionally biased region" description="Low complexity" evidence="1">
    <location>
        <begin position="296"/>
        <end position="306"/>
    </location>
</feature>
<protein>
    <submittedName>
        <fullName evidence="3">Sister chromatid cohesion 1 protein 3-like</fullName>
    </submittedName>
</protein>
<sequence length="503" mass="54852">MDGPDKNRSSYEEITLNDTIPAEGAQYGAFYLEEEFRFDPSPQPVPADNEAIPMDEDILPSGEVGVDATATPMEHVMAPADQDVGSIPSVSEAQQASQEFPEIDVMRDAMDNPDPVAFQESPIKNMDSGGTADTSILSPPVEHVLAPEAGLASSTAHVQASVTAGSLDDPKLTNTGISLEKAAPDFELKPAPAVKRRRVNARKKGQYFDEEVILSNEVMREQLDDTTRLVKKRAKLPGSSLDIWRFRKAQQKENIFNEPLLSGMSSDLQKAFNKAFPCVNVDDPFAFEALPRSPNAEAENAAPELEMQPEQAQSDHQVDMDVPDFTTPDVDRSSKRPQSIDVVGGNLYDLVPSPSKGGDFTQFDSNIGSTSHVGGTFATEETMPAFEAPPSAEPFGLEPETPLPHSEQWPVNDPVPEFATIQISAEKEELSFLESSNASSDSEQLNVENMSSRTRAVAQYLKSHSPTTQASKDLTGTLSLNKILEGKTRKICARMFFETTVMK</sequence>
<proteinExistence type="predicted"/>
<dbReference type="GO" id="GO:1990414">
    <property type="term" value="P:replication-born double-strand break repair via sister chromatid exchange"/>
    <property type="evidence" value="ECO:0007669"/>
    <property type="project" value="TreeGrafter"/>
</dbReference>
<feature type="region of interest" description="Disordered" evidence="1">
    <location>
        <begin position="38"/>
        <end position="63"/>
    </location>
</feature>
<dbReference type="InterPro" id="IPR039781">
    <property type="entry name" value="Rad21/Rec8-like"/>
</dbReference>
<evidence type="ECO:0000313" key="2">
    <source>
        <dbReference type="Proteomes" id="UP001515500"/>
    </source>
</evidence>
<gene>
    <name evidence="3" type="primary">LOC120252480</name>
</gene>
<dbReference type="GO" id="GO:0003682">
    <property type="term" value="F:chromatin binding"/>
    <property type="evidence" value="ECO:0007669"/>
    <property type="project" value="TreeGrafter"/>
</dbReference>
<dbReference type="PANTHER" id="PTHR12585:SF55">
    <property type="entry name" value="SISTER CHROMATID COHESION 1 PROTEIN 3"/>
    <property type="match status" value="1"/>
</dbReference>
<dbReference type="GeneID" id="120252480"/>
<dbReference type="GO" id="GO:0008278">
    <property type="term" value="C:cohesin complex"/>
    <property type="evidence" value="ECO:0007669"/>
    <property type="project" value="InterPro"/>
</dbReference>
<evidence type="ECO:0000256" key="1">
    <source>
        <dbReference type="SAM" id="MobiDB-lite"/>
    </source>
</evidence>
<dbReference type="CDD" id="cd21793">
    <property type="entry name" value="Rad21_Rec8_M_AtSYN1-like"/>
    <property type="match status" value="1"/>
</dbReference>
<evidence type="ECO:0000313" key="3">
    <source>
        <dbReference type="RefSeq" id="XP_039116587.1"/>
    </source>
</evidence>
<keyword evidence="2" id="KW-1185">Reference proteome</keyword>
<name>A0AB40ANU5_DIOCR</name>
<feature type="region of interest" description="Disordered" evidence="1">
    <location>
        <begin position="296"/>
        <end position="320"/>
    </location>
</feature>
<dbReference type="Proteomes" id="UP001515500">
    <property type="component" value="Chromosome 21"/>
</dbReference>
<organism evidence="2 3">
    <name type="scientific">Dioscorea cayennensis subsp. rotundata</name>
    <name type="common">White Guinea yam</name>
    <name type="synonym">Dioscorea rotundata</name>
    <dbReference type="NCBI Taxonomy" id="55577"/>
    <lineage>
        <taxon>Eukaryota</taxon>
        <taxon>Viridiplantae</taxon>
        <taxon>Streptophyta</taxon>
        <taxon>Embryophyta</taxon>
        <taxon>Tracheophyta</taxon>
        <taxon>Spermatophyta</taxon>
        <taxon>Magnoliopsida</taxon>
        <taxon>Liliopsida</taxon>
        <taxon>Dioscoreales</taxon>
        <taxon>Dioscoreaceae</taxon>
        <taxon>Dioscorea</taxon>
    </lineage>
</organism>
<accession>A0AB40ANU5</accession>
<dbReference type="RefSeq" id="XP_039116587.1">
    <property type="nucleotide sequence ID" value="XM_039260653.1"/>
</dbReference>